<dbReference type="Pfam" id="PF12937">
    <property type="entry name" value="F-box-like"/>
    <property type="match status" value="1"/>
</dbReference>
<evidence type="ECO:0000259" key="2">
    <source>
        <dbReference type="PROSITE" id="PS50181"/>
    </source>
</evidence>
<dbReference type="InterPro" id="IPR036047">
    <property type="entry name" value="F-box-like_dom_sf"/>
</dbReference>
<protein>
    <recommendedName>
        <fullName evidence="2">F-box domain-containing protein</fullName>
    </recommendedName>
</protein>
<dbReference type="Gene3D" id="1.20.1280.50">
    <property type="match status" value="1"/>
</dbReference>
<name>A0A367LH39_9HYPO</name>
<dbReference type="STRING" id="1330021.A0A367LH39"/>
<sequence>MAIVTHLPPEILHHIFRWLSPLELLLLPLVCRIFHHHVKGNRALFHDAYKLLLDTPQDGDIALDWEAELRRIARLEAICQRSTAAEKESELEFVAETVDRLLSLARSQGRTTDNSHTHAASHNAQLLARLFKEPSTREAFLQRSFLFERVRGCGASDGWGPTALRLSDPPKRHHQLSAKLHCLYGRPILNIGRLRSTRTYPFAVSKVYDLRHFTARTRWGPFLDDGSDGVDWEKVEAILVVLGYNLSLRRVMKLFADVWDSPFSGTWPRSYIPSPWPGPSLTPLEASDPYGATGTWYRVICFLDFNDFFKFNFPVGPAFGHSSNVPRPPLNVGEATRLIVMRIQVTAVEPPGPEDGQSLPVVRFKGVSRSLDDSWDDNANSDIRAFTSTGSVRLTREGEVRWTTVSVVHGEERWRSEGVQLGGVRSARGVVGNWFDSNYDDEGPAGPTAFWKATDSRTAGDTIHNLLTDNFLVTYNTMAYMEDSDPEAEMDYEMQDEEEEEDEEVDSEPVAGEIPGLLLDAQLEVSDLVAGNTTVMDDG</sequence>
<dbReference type="SMART" id="SM00256">
    <property type="entry name" value="FBOX"/>
    <property type="match status" value="1"/>
</dbReference>
<dbReference type="SUPFAM" id="SSF81383">
    <property type="entry name" value="F-box domain"/>
    <property type="match status" value="1"/>
</dbReference>
<comment type="caution">
    <text evidence="3">The sequence shown here is derived from an EMBL/GenBank/DDBJ whole genome shotgun (WGS) entry which is preliminary data.</text>
</comment>
<feature type="compositionally biased region" description="Acidic residues" evidence="1">
    <location>
        <begin position="487"/>
        <end position="507"/>
    </location>
</feature>
<proteinExistence type="predicted"/>
<accession>A0A367LH39</accession>
<keyword evidence="4" id="KW-1185">Reference proteome</keyword>
<dbReference type="EMBL" id="LKCN02000005">
    <property type="protein sequence ID" value="RCI13753.1"/>
    <property type="molecule type" value="Genomic_DNA"/>
</dbReference>
<organism evidence="3 4">
    <name type="scientific">Ophiocordyceps polyrhachis-furcata BCC 54312</name>
    <dbReference type="NCBI Taxonomy" id="1330021"/>
    <lineage>
        <taxon>Eukaryota</taxon>
        <taxon>Fungi</taxon>
        <taxon>Dikarya</taxon>
        <taxon>Ascomycota</taxon>
        <taxon>Pezizomycotina</taxon>
        <taxon>Sordariomycetes</taxon>
        <taxon>Hypocreomycetidae</taxon>
        <taxon>Hypocreales</taxon>
        <taxon>Ophiocordycipitaceae</taxon>
        <taxon>Ophiocordyceps</taxon>
    </lineage>
</organism>
<evidence type="ECO:0000256" key="1">
    <source>
        <dbReference type="SAM" id="MobiDB-lite"/>
    </source>
</evidence>
<evidence type="ECO:0000313" key="4">
    <source>
        <dbReference type="Proteomes" id="UP000253664"/>
    </source>
</evidence>
<feature type="region of interest" description="Disordered" evidence="1">
    <location>
        <begin position="487"/>
        <end position="512"/>
    </location>
</feature>
<dbReference type="PROSITE" id="PS50181">
    <property type="entry name" value="FBOX"/>
    <property type="match status" value="1"/>
</dbReference>
<dbReference type="OrthoDB" id="3226064at2759"/>
<feature type="domain" description="F-box" evidence="2">
    <location>
        <begin position="1"/>
        <end position="48"/>
    </location>
</feature>
<dbReference type="AlphaFoldDB" id="A0A367LH39"/>
<gene>
    <name evidence="3" type="ORF">L249_8085</name>
</gene>
<reference evidence="3 4" key="1">
    <citation type="journal article" date="2015" name="BMC Genomics">
        <title>Insights from the genome of Ophiocordyceps polyrhachis-furcata to pathogenicity and host specificity in insect fungi.</title>
        <authorList>
            <person name="Wichadakul D."/>
            <person name="Kobmoo N."/>
            <person name="Ingsriswang S."/>
            <person name="Tangphatsornruang S."/>
            <person name="Chantasingh D."/>
            <person name="Luangsa-ard J.J."/>
            <person name="Eurwilaichitr L."/>
        </authorList>
    </citation>
    <scope>NUCLEOTIDE SEQUENCE [LARGE SCALE GENOMIC DNA]</scope>
    <source>
        <strain evidence="3 4">BCC 54312</strain>
    </source>
</reference>
<dbReference type="InterPro" id="IPR001810">
    <property type="entry name" value="F-box_dom"/>
</dbReference>
<evidence type="ECO:0000313" key="3">
    <source>
        <dbReference type="EMBL" id="RCI13753.1"/>
    </source>
</evidence>
<dbReference type="Proteomes" id="UP000253664">
    <property type="component" value="Unassembled WGS sequence"/>
</dbReference>